<dbReference type="PANTHER" id="PTHR11884">
    <property type="entry name" value="SELECTIN LIGAND RELATED"/>
    <property type="match status" value="1"/>
</dbReference>
<evidence type="ECO:0000313" key="3">
    <source>
        <dbReference type="EMBL" id="SHI08944.1"/>
    </source>
</evidence>
<dbReference type="AlphaFoldDB" id="A0A1M5YAR9"/>
<protein>
    <submittedName>
        <fullName evidence="3">Cysteine rich repeat-containing protein</fullName>
    </submittedName>
</protein>
<feature type="compositionally biased region" description="Low complexity" evidence="1">
    <location>
        <begin position="96"/>
        <end position="144"/>
    </location>
</feature>
<feature type="signal peptide" evidence="2">
    <location>
        <begin position="1"/>
        <end position="28"/>
    </location>
</feature>
<name>A0A1M5YAR9_9BRAD</name>
<feature type="chain" id="PRO_5012364307" evidence="2">
    <location>
        <begin position="29"/>
        <end position="287"/>
    </location>
</feature>
<feature type="region of interest" description="Disordered" evidence="1">
    <location>
        <begin position="203"/>
        <end position="224"/>
    </location>
</feature>
<dbReference type="RefSeq" id="WP_079606140.1">
    <property type="nucleotide sequence ID" value="NZ_LT670817.1"/>
</dbReference>
<dbReference type="Pfam" id="PF00839">
    <property type="entry name" value="Cys_rich_FGFR"/>
    <property type="match status" value="1"/>
</dbReference>
<feature type="region of interest" description="Disordered" evidence="1">
    <location>
        <begin position="83"/>
        <end position="146"/>
    </location>
</feature>
<dbReference type="OrthoDB" id="7997566at2"/>
<dbReference type="InterPro" id="IPR001893">
    <property type="entry name" value="Cys-rich_GLG1_repeat"/>
</dbReference>
<dbReference type="EMBL" id="LT670817">
    <property type="protein sequence ID" value="SHI08944.1"/>
    <property type="molecule type" value="Genomic_DNA"/>
</dbReference>
<evidence type="ECO:0000256" key="2">
    <source>
        <dbReference type="SAM" id="SignalP"/>
    </source>
</evidence>
<gene>
    <name evidence="3" type="ORF">SAMN05443248_8083</name>
</gene>
<dbReference type="GO" id="GO:0016020">
    <property type="term" value="C:membrane"/>
    <property type="evidence" value="ECO:0007669"/>
    <property type="project" value="InterPro"/>
</dbReference>
<feature type="compositionally biased region" description="Low complexity" evidence="1">
    <location>
        <begin position="203"/>
        <end position="218"/>
    </location>
</feature>
<keyword evidence="2" id="KW-0732">Signal</keyword>
<sequence length="287" mass="28371">MINTSKRAPLLAASLALVLFGVATPASSQSPTDAQRSAIRSQCRSDYQAHCASIPPGGAASLQCLQQNMSSLSPGCQSAVRAVEAPAEPKAEAKPESAPVAKPATETAAPAMEPAQPAAETPVAPAPKAATAAKPAPSPMAKKPSGSQIAAVRSACRSDYQRNCAGVPTGGAAALQCLQKNQSKLSANCEQAVSAASGGAATPAAAGVPSAAAPGAAPAAPPEPALVLRPMRPREELFVLRSACGGDVRALCAGVQPGGGRIIQCLATQAASLSPACKGVLGQFAAQ</sequence>
<dbReference type="Proteomes" id="UP000189796">
    <property type="component" value="Chromosome I"/>
</dbReference>
<evidence type="ECO:0000313" key="4">
    <source>
        <dbReference type="Proteomes" id="UP000189796"/>
    </source>
</evidence>
<organism evidence="3 4">
    <name type="scientific">Bradyrhizobium erythrophlei</name>
    <dbReference type="NCBI Taxonomy" id="1437360"/>
    <lineage>
        <taxon>Bacteria</taxon>
        <taxon>Pseudomonadati</taxon>
        <taxon>Pseudomonadota</taxon>
        <taxon>Alphaproteobacteria</taxon>
        <taxon>Hyphomicrobiales</taxon>
        <taxon>Nitrobacteraceae</taxon>
        <taxon>Bradyrhizobium</taxon>
    </lineage>
</organism>
<reference evidence="3 4" key="1">
    <citation type="submission" date="2016-11" db="EMBL/GenBank/DDBJ databases">
        <authorList>
            <person name="Jaros S."/>
            <person name="Januszkiewicz K."/>
            <person name="Wedrychowicz H."/>
        </authorList>
    </citation>
    <scope>NUCLEOTIDE SEQUENCE [LARGE SCALE GENOMIC DNA]</scope>
    <source>
        <strain evidence="3 4">GAS138</strain>
    </source>
</reference>
<accession>A0A1M5YAR9</accession>
<evidence type="ECO:0000256" key="1">
    <source>
        <dbReference type="SAM" id="MobiDB-lite"/>
    </source>
</evidence>
<proteinExistence type="predicted"/>
<dbReference type="PANTHER" id="PTHR11884:SF1">
    <property type="entry name" value="GOLGI APPARATUS PROTEIN 1"/>
    <property type="match status" value="1"/>
</dbReference>
<dbReference type="InterPro" id="IPR039728">
    <property type="entry name" value="GLG1"/>
</dbReference>